<gene>
    <name evidence="1" type="ORF">BV494_17910</name>
</gene>
<dbReference type="InterPro" id="IPR008514">
    <property type="entry name" value="T6SS_Hcp"/>
</dbReference>
<keyword evidence="2" id="KW-1185">Reference proteome</keyword>
<proteinExistence type="predicted"/>
<sequence>MAHNIYLTLTGKKQGLISAGCSTFDSIGNAYQSSHRDQILVYELSHTITRDQNVVHHPVTFKKPIDKSSPLLGFGISNNEEFDAVFEKYRTDTSGAQVLFYRVKLIKATLSELSVVCPHSLDHNDAQPIETVSLNYQSITWEHVKAGTSAYSFWEERIY</sequence>
<dbReference type="RefSeq" id="WP_104924066.1">
    <property type="nucleotide sequence ID" value="NZ_CP019062.1"/>
</dbReference>
<dbReference type="NCBIfam" id="TIGR03344">
    <property type="entry name" value="VI_effect_Hcp1"/>
    <property type="match status" value="1"/>
</dbReference>
<dbReference type="Proteomes" id="UP000239197">
    <property type="component" value="Chromosome"/>
</dbReference>
<accession>A0A2L1UUZ4</accession>
<dbReference type="SUPFAM" id="SSF141452">
    <property type="entry name" value="Hcp1-like"/>
    <property type="match status" value="1"/>
</dbReference>
<dbReference type="InterPro" id="IPR036624">
    <property type="entry name" value="Hcp1-lik_sf"/>
</dbReference>
<name>A0A2L1UUZ4_9GAMM</name>
<evidence type="ECO:0000313" key="2">
    <source>
        <dbReference type="Proteomes" id="UP000239197"/>
    </source>
</evidence>
<protein>
    <submittedName>
        <fullName evidence="1">Type VI secretion system protein</fullName>
    </submittedName>
</protein>
<dbReference type="Pfam" id="PF05638">
    <property type="entry name" value="T6SS_HCP"/>
    <property type="match status" value="1"/>
</dbReference>
<dbReference type="PANTHER" id="PTHR34319:SF7">
    <property type="entry name" value="HNH ENDONUCLEASE DOMAIN-CONTAINING PROTEIN"/>
    <property type="match status" value="1"/>
</dbReference>
<dbReference type="KEGG" id="rox:BV494_17910"/>
<dbReference type="Gene3D" id="2.30.110.20">
    <property type="entry name" value="Hcp1-like"/>
    <property type="match status" value="1"/>
</dbReference>
<evidence type="ECO:0000313" key="1">
    <source>
        <dbReference type="EMBL" id="AVF36684.1"/>
    </source>
</evidence>
<organism evidence="1 2">
    <name type="scientific">Rahnella sikkimica</name>
    <dbReference type="NCBI Taxonomy" id="1805933"/>
    <lineage>
        <taxon>Bacteria</taxon>
        <taxon>Pseudomonadati</taxon>
        <taxon>Pseudomonadota</taxon>
        <taxon>Gammaproteobacteria</taxon>
        <taxon>Enterobacterales</taxon>
        <taxon>Yersiniaceae</taxon>
        <taxon>Rahnella</taxon>
    </lineage>
</organism>
<dbReference type="OrthoDB" id="6504831at2"/>
<dbReference type="PANTHER" id="PTHR34319">
    <property type="entry name" value="MAJOR EXPORTED PROTEIN"/>
    <property type="match status" value="1"/>
</dbReference>
<dbReference type="InterPro" id="IPR052947">
    <property type="entry name" value="T6SS_Hcp1_domain"/>
</dbReference>
<reference evidence="2" key="1">
    <citation type="submission" date="2017-01" db="EMBL/GenBank/DDBJ databases">
        <title>Genome sequence of Rouxiella sp. ERMR1:05.</title>
        <authorList>
            <person name="Kumar R."/>
            <person name="Singh D."/>
            <person name="Kumar S."/>
        </authorList>
    </citation>
    <scope>NUCLEOTIDE SEQUENCE [LARGE SCALE GENOMIC DNA]</scope>
    <source>
        <strain evidence="2">ERMR1:05</strain>
    </source>
</reference>
<dbReference type="AlphaFoldDB" id="A0A2L1UUZ4"/>
<dbReference type="EMBL" id="CP019062">
    <property type="protein sequence ID" value="AVF36684.1"/>
    <property type="molecule type" value="Genomic_DNA"/>
</dbReference>